<evidence type="ECO:0000313" key="1">
    <source>
        <dbReference type="EMBL" id="GGK69229.1"/>
    </source>
</evidence>
<dbReference type="RefSeq" id="WP_188831230.1">
    <property type="nucleotide sequence ID" value="NZ_BMMW01000007.1"/>
</dbReference>
<dbReference type="EMBL" id="BMMW01000007">
    <property type="protein sequence ID" value="GGK69229.1"/>
    <property type="molecule type" value="Genomic_DNA"/>
</dbReference>
<reference evidence="1" key="1">
    <citation type="journal article" date="2014" name="Int. J. Syst. Evol. Microbiol.">
        <title>Complete genome sequence of Corynebacterium casei LMG S-19264T (=DSM 44701T), isolated from a smear-ripened cheese.</title>
        <authorList>
            <consortium name="US DOE Joint Genome Institute (JGI-PGF)"/>
            <person name="Walter F."/>
            <person name="Albersmeier A."/>
            <person name="Kalinowski J."/>
            <person name="Ruckert C."/>
        </authorList>
    </citation>
    <scope>NUCLEOTIDE SEQUENCE</scope>
    <source>
        <strain evidence="1">CGMCC 4.7278</strain>
    </source>
</reference>
<protein>
    <submittedName>
        <fullName evidence="1">Uncharacterized protein</fullName>
    </submittedName>
</protein>
<accession>A0A917QUB7</accession>
<sequence>MAIDWDQFYPPSEEKRDQKRRDLLARARTIKSKGWDDYQYVWSTGETVGVALLLNDDAVLAEMGETQRDVLSRWAYDLFGQKDGSADEAADFARTADWFANARAGLAS</sequence>
<organism evidence="1 2">
    <name type="scientific">Nocardia camponoti</name>
    <dbReference type="NCBI Taxonomy" id="1616106"/>
    <lineage>
        <taxon>Bacteria</taxon>
        <taxon>Bacillati</taxon>
        <taxon>Actinomycetota</taxon>
        <taxon>Actinomycetes</taxon>
        <taxon>Mycobacteriales</taxon>
        <taxon>Nocardiaceae</taxon>
        <taxon>Nocardia</taxon>
    </lineage>
</organism>
<reference evidence="1" key="2">
    <citation type="submission" date="2020-09" db="EMBL/GenBank/DDBJ databases">
        <authorList>
            <person name="Sun Q."/>
            <person name="Zhou Y."/>
        </authorList>
    </citation>
    <scope>NUCLEOTIDE SEQUENCE</scope>
    <source>
        <strain evidence="1">CGMCC 4.7278</strain>
    </source>
</reference>
<evidence type="ECO:0000313" key="2">
    <source>
        <dbReference type="Proteomes" id="UP000612956"/>
    </source>
</evidence>
<gene>
    <name evidence="1" type="ORF">GCM10011591_46700</name>
</gene>
<comment type="caution">
    <text evidence="1">The sequence shown here is derived from an EMBL/GenBank/DDBJ whole genome shotgun (WGS) entry which is preliminary data.</text>
</comment>
<dbReference type="AlphaFoldDB" id="A0A917QUB7"/>
<dbReference type="Proteomes" id="UP000612956">
    <property type="component" value="Unassembled WGS sequence"/>
</dbReference>
<name>A0A917QUB7_9NOCA</name>
<proteinExistence type="predicted"/>
<keyword evidence="2" id="KW-1185">Reference proteome</keyword>